<evidence type="ECO:0000313" key="1">
    <source>
        <dbReference type="EMBL" id="SFL55934.1"/>
    </source>
</evidence>
<accession>A0A1I4INR4</accession>
<reference evidence="1 2" key="1">
    <citation type="submission" date="2016-10" db="EMBL/GenBank/DDBJ databases">
        <authorList>
            <person name="de Groot N.N."/>
        </authorList>
    </citation>
    <scope>NUCLEOTIDE SEQUENCE [LARGE SCALE GENOMIC DNA]</scope>
    <source>
        <strain evidence="1 2">DSM 16199</strain>
    </source>
</reference>
<keyword evidence="2" id="KW-1185">Reference proteome</keyword>
<organism evidence="1 2">
    <name type="scientific">Loktanella salsilacus</name>
    <dbReference type="NCBI Taxonomy" id="195913"/>
    <lineage>
        <taxon>Bacteria</taxon>
        <taxon>Pseudomonadati</taxon>
        <taxon>Pseudomonadota</taxon>
        <taxon>Alphaproteobacteria</taxon>
        <taxon>Rhodobacterales</taxon>
        <taxon>Roseobacteraceae</taxon>
        <taxon>Loktanella</taxon>
    </lineage>
</organism>
<sequence>MRCLAIRGTMSKTSDHESNATAPLWYLLYRGDAPRGGYSTALGGEITAKLASFCSEPTDEKRLEAGLATAIDTFLSAKYDEEFHQSEKAENAALGKVARSAQELHLALLDLYEFGRASDKLEIEIQKFDSLSEGSSPKVLSSLLGEKPHTLAMLQNLATDIAVAAEDAINRKPKHDPDHAALWGPDYADELAQETESWRKRSATHKLRSNHAVLAFLEAFKPVWEEHSEHPFTEGMYFTEARSTASHAVDAVHMVLKKLDPALPRSAIVSGIKNLRAQKLGA</sequence>
<protein>
    <submittedName>
        <fullName evidence="1">Uncharacterized protein</fullName>
    </submittedName>
</protein>
<dbReference type="EMBL" id="FOTF01000028">
    <property type="protein sequence ID" value="SFL55934.1"/>
    <property type="molecule type" value="Genomic_DNA"/>
</dbReference>
<evidence type="ECO:0000313" key="2">
    <source>
        <dbReference type="Proteomes" id="UP000199550"/>
    </source>
</evidence>
<dbReference type="Proteomes" id="UP000199550">
    <property type="component" value="Unassembled WGS sequence"/>
</dbReference>
<dbReference type="AlphaFoldDB" id="A0A1I4INR4"/>
<proteinExistence type="predicted"/>
<dbReference type="STRING" id="195913.SAMN04488004_1288"/>
<name>A0A1I4INR4_9RHOB</name>
<gene>
    <name evidence="1" type="ORF">SAMN04488004_1288</name>
</gene>